<gene>
    <name evidence="3" type="ORF">FGG08_001056</name>
</gene>
<dbReference type="PANTHER" id="PTHR43830:SF3">
    <property type="entry name" value="PROTEIN PSP1"/>
    <property type="match status" value="1"/>
</dbReference>
<feature type="compositionally biased region" description="Polar residues" evidence="1">
    <location>
        <begin position="55"/>
        <end position="67"/>
    </location>
</feature>
<name>A0A9P8L6G8_9PEZI</name>
<dbReference type="GO" id="GO:0005737">
    <property type="term" value="C:cytoplasm"/>
    <property type="evidence" value="ECO:0007669"/>
    <property type="project" value="TreeGrafter"/>
</dbReference>
<dbReference type="InterPro" id="IPR047767">
    <property type="entry name" value="PSP1-like"/>
</dbReference>
<dbReference type="Proteomes" id="UP000698800">
    <property type="component" value="Unassembled WGS sequence"/>
</dbReference>
<dbReference type="OrthoDB" id="243127at2759"/>
<accession>A0A9P8L6G8</accession>
<evidence type="ECO:0000313" key="4">
    <source>
        <dbReference type="Proteomes" id="UP000698800"/>
    </source>
</evidence>
<dbReference type="PANTHER" id="PTHR43830">
    <property type="entry name" value="PROTEIN PSP1"/>
    <property type="match status" value="1"/>
</dbReference>
<sequence length="965" mass="104505">MASEVNPTKQAVKAARSSFGGPQTGNGSIFPDKRGLRGSTPDSEALVSSEDELDQQQMQGQALSITTALPVKPHRRPSWLGDVQSAQRRGSFVGANSFASGSSHPTTPSADVASWANGLGSSSTSTLGRGHVPHGSFPWGTGIWNNESRKEPPSRLTEVLASPTSLVPPGPGLYGDNEPLASPPLSSEKPGDSTIPFPIPLHPTPKTYRSQSYSVGQLEADFSNPPNNGPGGYFPNRMRSSQPTGLQHRPSRPSMLSEVSNDGTVLGQLHEVDDDEESTTDSQHGVRIPSSDPHAYEQHTVETPLPVQTTPNQVENPRLRTRAATTVVAPSSSFSTKNGTNLAFGSRHQDIVPEEDEYAVDEANELNELQGLASKGSLARRFSEYSTAQDGRFTSFGLPENRQLESIKKGQWQSSLGFGGLGEGQQSRRHSFAEVPTRNASISSISEYPSILGGSDFGLGLTGRSEVPAKYIGDSARLTQGDGGEYAHFLKYRAQAEQALEQENLRNHTFAVAYFAGPPARAGSSGLSTATQPPSLHPRYTVQSQYSHPPSPPGAPQRGMFGMPQHFGLSQPRQNQLLYIVTFKCCRSDVFYIQEGTGLHVKPGDLVIVEADRGTDLGTVAHADVTWAEAKDWKEYYGHEHFRWLMVFSRQSSQTGNPGNGMPPNSLQSGMLATQANGPSGSAIGGMGPPQPGHQGMQEPNAGEMRPKMIKRLAQNHEIQTLRDKEGNEAKAKRVCQQKVQEHHLQMEILDAEFQMDWKKLTFYYFADSYINFNSLVTDLFKVYKTRIWMSALNPASYANSSISMQPPSGIGPGALGVARDAPATHQQQQDQSIPSGLGQYRNLQGAFSQPSSIVESTGRTDGPHRGASVSTASVEGEAFAYFNRAPRSSVNVPSDYVQAVQQQPDSFLPNYGEAGYSNLGGRFDTYSDPVEQDGSSFRRQVGPAQVGRDGWWMESLQGLSLESQ</sequence>
<feature type="region of interest" description="Disordered" evidence="1">
    <location>
        <begin position="1"/>
        <end position="261"/>
    </location>
</feature>
<feature type="region of interest" description="Disordered" evidence="1">
    <location>
        <begin position="273"/>
        <end position="312"/>
    </location>
</feature>
<feature type="compositionally biased region" description="Polar residues" evidence="1">
    <location>
        <begin position="525"/>
        <end position="534"/>
    </location>
</feature>
<reference evidence="3" key="1">
    <citation type="submission" date="2021-03" db="EMBL/GenBank/DDBJ databases">
        <title>Comparative genomics and phylogenomic investigation of the class Geoglossomycetes provide insights into ecological specialization and systematics.</title>
        <authorList>
            <person name="Melie T."/>
            <person name="Pirro S."/>
            <person name="Miller A.N."/>
            <person name="Quandt A."/>
        </authorList>
    </citation>
    <scope>NUCLEOTIDE SEQUENCE</scope>
    <source>
        <strain evidence="3">GBOQ0MN5Z8</strain>
    </source>
</reference>
<evidence type="ECO:0000313" key="3">
    <source>
        <dbReference type="EMBL" id="KAH0544827.1"/>
    </source>
</evidence>
<feature type="compositionally biased region" description="Polar residues" evidence="1">
    <location>
        <begin position="97"/>
        <end position="109"/>
    </location>
</feature>
<feature type="region of interest" description="Disordered" evidence="1">
    <location>
        <begin position="852"/>
        <end position="871"/>
    </location>
</feature>
<protein>
    <recommendedName>
        <fullName evidence="2">PSP1 C-terminal domain-containing protein</fullName>
    </recommendedName>
</protein>
<feature type="compositionally biased region" description="Low complexity" evidence="1">
    <location>
        <begin position="118"/>
        <end position="130"/>
    </location>
</feature>
<keyword evidence="4" id="KW-1185">Reference proteome</keyword>
<feature type="region of interest" description="Disordered" evidence="1">
    <location>
        <begin position="523"/>
        <end position="556"/>
    </location>
</feature>
<dbReference type="PROSITE" id="PS51411">
    <property type="entry name" value="PSP1_C"/>
    <property type="match status" value="1"/>
</dbReference>
<dbReference type="Pfam" id="PF04468">
    <property type="entry name" value="PSP1"/>
    <property type="match status" value="1"/>
</dbReference>
<comment type="caution">
    <text evidence="3">The sequence shown here is derived from an EMBL/GenBank/DDBJ whole genome shotgun (WGS) entry which is preliminary data.</text>
</comment>
<dbReference type="AlphaFoldDB" id="A0A9P8L6G8"/>
<feature type="compositionally biased region" description="Polar residues" evidence="1">
    <location>
        <begin position="825"/>
        <end position="835"/>
    </location>
</feature>
<feature type="region of interest" description="Disordered" evidence="1">
    <location>
        <begin position="818"/>
        <end position="837"/>
    </location>
</feature>
<dbReference type="InterPro" id="IPR007557">
    <property type="entry name" value="PSP1_C"/>
</dbReference>
<feature type="domain" description="PSP1 C-terminal" evidence="2">
    <location>
        <begin position="708"/>
        <end position="793"/>
    </location>
</feature>
<evidence type="ECO:0000256" key="1">
    <source>
        <dbReference type="SAM" id="MobiDB-lite"/>
    </source>
</evidence>
<evidence type="ECO:0000259" key="2">
    <source>
        <dbReference type="PROSITE" id="PS51411"/>
    </source>
</evidence>
<proteinExistence type="predicted"/>
<dbReference type="EMBL" id="JAGHQL010000013">
    <property type="protein sequence ID" value="KAH0544827.1"/>
    <property type="molecule type" value="Genomic_DNA"/>
</dbReference>
<organism evidence="3 4">
    <name type="scientific">Glutinoglossum americanum</name>
    <dbReference type="NCBI Taxonomy" id="1670608"/>
    <lineage>
        <taxon>Eukaryota</taxon>
        <taxon>Fungi</taxon>
        <taxon>Dikarya</taxon>
        <taxon>Ascomycota</taxon>
        <taxon>Pezizomycotina</taxon>
        <taxon>Geoglossomycetes</taxon>
        <taxon>Geoglossales</taxon>
        <taxon>Geoglossaceae</taxon>
        <taxon>Glutinoglossum</taxon>
    </lineage>
</organism>